<keyword evidence="1" id="KW-0808">Transferase</keyword>
<evidence type="ECO:0000256" key="1">
    <source>
        <dbReference type="ARBA" id="ARBA00022679"/>
    </source>
</evidence>
<dbReference type="InterPro" id="IPR000182">
    <property type="entry name" value="GNAT_dom"/>
</dbReference>
<keyword evidence="2" id="KW-0012">Acyltransferase</keyword>
<dbReference type="InterPro" id="IPR013653">
    <property type="entry name" value="GCN5-like_dom"/>
</dbReference>
<dbReference type="Proteomes" id="UP001152766">
    <property type="component" value="Unassembled WGS sequence"/>
</dbReference>
<dbReference type="InterPro" id="IPR016181">
    <property type="entry name" value="Acyl_CoA_acyltransferase"/>
</dbReference>
<dbReference type="SUPFAM" id="SSF55729">
    <property type="entry name" value="Acyl-CoA N-acyltransferases (Nat)"/>
    <property type="match status" value="1"/>
</dbReference>
<gene>
    <name evidence="5" type="ORF">EXJ73_17585</name>
</gene>
<dbReference type="RefSeq" id="WP_268146314.1">
    <property type="nucleotide sequence ID" value="NZ_JAPPUW010000001.1"/>
</dbReference>
<dbReference type="PROSITE" id="PS51186">
    <property type="entry name" value="GNAT"/>
    <property type="match status" value="1"/>
</dbReference>
<dbReference type="InterPro" id="IPR050680">
    <property type="entry name" value="YpeA/RimI_acetyltransf"/>
</dbReference>
<name>A0A9X4LIR5_9BURK</name>
<dbReference type="Pfam" id="PF08445">
    <property type="entry name" value="FR47"/>
    <property type="match status" value="1"/>
</dbReference>
<evidence type="ECO:0000256" key="2">
    <source>
        <dbReference type="ARBA" id="ARBA00023315"/>
    </source>
</evidence>
<dbReference type="AlphaFoldDB" id="A0A9X4LIR5"/>
<dbReference type="EMBL" id="SGUG01000030">
    <property type="protein sequence ID" value="MDG0864277.1"/>
    <property type="molecule type" value="Genomic_DNA"/>
</dbReference>
<feature type="region of interest" description="Disordered" evidence="3">
    <location>
        <begin position="250"/>
        <end position="274"/>
    </location>
</feature>
<evidence type="ECO:0000259" key="4">
    <source>
        <dbReference type="PROSITE" id="PS51186"/>
    </source>
</evidence>
<dbReference type="PANTHER" id="PTHR43420">
    <property type="entry name" value="ACETYLTRANSFERASE"/>
    <property type="match status" value="1"/>
</dbReference>
<keyword evidence="6" id="KW-1185">Reference proteome</keyword>
<dbReference type="Gene3D" id="3.40.630.30">
    <property type="match status" value="1"/>
</dbReference>
<accession>A0A9X4LIR5</accession>
<organism evidence="5 6">
    <name type="scientific">Pelomonas aquatica</name>
    <dbReference type="NCBI Taxonomy" id="431058"/>
    <lineage>
        <taxon>Bacteria</taxon>
        <taxon>Pseudomonadati</taxon>
        <taxon>Pseudomonadota</taxon>
        <taxon>Betaproteobacteria</taxon>
        <taxon>Burkholderiales</taxon>
        <taxon>Sphaerotilaceae</taxon>
        <taxon>Roseateles</taxon>
    </lineage>
</organism>
<dbReference type="CDD" id="cd04301">
    <property type="entry name" value="NAT_SF"/>
    <property type="match status" value="1"/>
</dbReference>
<evidence type="ECO:0000256" key="3">
    <source>
        <dbReference type="SAM" id="MobiDB-lite"/>
    </source>
</evidence>
<sequence>MSHALDQPVWSSLQDQPHWADGGALARRFKPDINRFAAARDDGADSLAALAELVRPGDDVVYLAQARPVVVPPGLVAVKAATAVQMVAARAVEADEAGLQLLGDADAAEMLALATLTEPGPFLARTHTMGRFIGLRIGGRLAAMAGERMRFPGHVEVSGVCTHPDFRGRGLARRLSAAVTAAIQRRDAQPFLHAWTTNTAAIALYASLGFATRTTMNVAVLRRSGWLAERTAGRLAQEVVDGIRRMAGHDGGQAQHLAQAGSGGDVAHGQNDRD</sequence>
<reference evidence="5" key="1">
    <citation type="submission" date="2019-02" db="EMBL/GenBank/DDBJ databases">
        <title>Draft genome of the type strain Pelomonas aquatica CCUG 52575T.</title>
        <authorList>
            <person name="Gomila M."/>
            <person name="Lalucat J."/>
        </authorList>
    </citation>
    <scope>NUCLEOTIDE SEQUENCE</scope>
    <source>
        <strain evidence="5">CCUG 52575</strain>
    </source>
</reference>
<proteinExistence type="predicted"/>
<feature type="domain" description="N-acetyltransferase" evidence="4">
    <location>
        <begin position="76"/>
        <end position="233"/>
    </location>
</feature>
<evidence type="ECO:0000313" key="5">
    <source>
        <dbReference type="EMBL" id="MDG0864277.1"/>
    </source>
</evidence>
<evidence type="ECO:0000313" key="6">
    <source>
        <dbReference type="Proteomes" id="UP001152766"/>
    </source>
</evidence>
<comment type="caution">
    <text evidence="5">The sequence shown here is derived from an EMBL/GenBank/DDBJ whole genome shotgun (WGS) entry which is preliminary data.</text>
</comment>
<protein>
    <submittedName>
        <fullName evidence="5">GNAT family N-acetyltransferase</fullName>
    </submittedName>
</protein>
<dbReference type="GO" id="GO:0016747">
    <property type="term" value="F:acyltransferase activity, transferring groups other than amino-acyl groups"/>
    <property type="evidence" value="ECO:0007669"/>
    <property type="project" value="InterPro"/>
</dbReference>